<feature type="compositionally biased region" description="Low complexity" evidence="2">
    <location>
        <begin position="1159"/>
        <end position="1171"/>
    </location>
</feature>
<dbReference type="Pfam" id="PF00096">
    <property type="entry name" value="zf-C2H2"/>
    <property type="match status" value="7"/>
</dbReference>
<dbReference type="InterPro" id="IPR052795">
    <property type="entry name" value="RREB1"/>
</dbReference>
<keyword evidence="1" id="KW-0863">Zinc-finger</keyword>
<evidence type="ECO:0000313" key="5">
    <source>
        <dbReference type="RefSeq" id="XP_002741686.1"/>
    </source>
</evidence>
<dbReference type="PROSITE" id="PS00028">
    <property type="entry name" value="ZINC_FINGER_C2H2_1"/>
    <property type="match status" value="17"/>
</dbReference>
<feature type="domain" description="C2H2-type" evidence="3">
    <location>
        <begin position="488"/>
        <end position="515"/>
    </location>
</feature>
<feature type="domain" description="C2H2-type" evidence="3">
    <location>
        <begin position="1627"/>
        <end position="1654"/>
    </location>
</feature>
<feature type="compositionally biased region" description="Polar residues" evidence="2">
    <location>
        <begin position="1724"/>
        <end position="1734"/>
    </location>
</feature>
<keyword evidence="4" id="KW-1185">Reference proteome</keyword>
<feature type="domain" description="C2H2-type" evidence="3">
    <location>
        <begin position="1499"/>
        <end position="1526"/>
    </location>
</feature>
<feature type="domain" description="C2H2-type" evidence="3">
    <location>
        <begin position="1275"/>
        <end position="1303"/>
    </location>
</feature>
<feature type="compositionally biased region" description="Basic and acidic residues" evidence="2">
    <location>
        <begin position="1676"/>
        <end position="1688"/>
    </location>
</feature>
<evidence type="ECO:0000256" key="1">
    <source>
        <dbReference type="PROSITE-ProRule" id="PRU00042"/>
    </source>
</evidence>
<accession>A0ABM0H0U3</accession>
<feature type="compositionally biased region" description="Basic residues" evidence="2">
    <location>
        <begin position="1705"/>
        <end position="1715"/>
    </location>
</feature>
<dbReference type="Proteomes" id="UP000694865">
    <property type="component" value="Unplaced"/>
</dbReference>
<evidence type="ECO:0000259" key="3">
    <source>
        <dbReference type="PROSITE" id="PS50157"/>
    </source>
</evidence>
<evidence type="ECO:0000313" key="4">
    <source>
        <dbReference type="Proteomes" id="UP000694865"/>
    </source>
</evidence>
<feature type="domain" description="C2H2-type" evidence="3">
    <location>
        <begin position="1067"/>
        <end position="1095"/>
    </location>
</feature>
<feature type="region of interest" description="Disordered" evidence="2">
    <location>
        <begin position="211"/>
        <end position="236"/>
    </location>
</feature>
<feature type="domain" description="C2H2-type" evidence="3">
    <location>
        <begin position="897"/>
        <end position="925"/>
    </location>
</feature>
<keyword evidence="1" id="KW-0862">Zinc</keyword>
<dbReference type="RefSeq" id="XP_002741686.1">
    <property type="nucleotide sequence ID" value="XM_002741640.2"/>
</dbReference>
<sequence length="1846" mass="207643">MSRRKQANPNRVSVGAGDDEAKITENVTMVMESTGGDVMMDSALNIDTNKDARIQEHLRKLASPKKAVAAVNIAHGGESKVSAGGDGGKKKTVSVSDLMSSDVESQGLPEDGRYEVWDANSESNCSMQNSFGNSYSGSEGSQFGLDSSQDETALVTMETSNAFNNSQEPFNANTPMGKGFRKKKARHNDDDAQLEDSDEDWDVTKIRKRRKGYSGNRYGKRRKKSKPPAPGEIDESDKGMFTCQICHKVTESAHEFTLHIRKHNAMDCHNCKICSKKLSSASSLDRHMLVHSGERPFKCKICRQAFTTNGNMYRHMRIHEKDSKMNSVTIANDYSVPRLKLKSKRRRLMEIPPSPPKVKLEPMDGEIKPETDKEMKDIDSKEELSCPICSKTFLCKYGLQTHQEMHPTIAQRCTICDCAFKTPRGLRMHILMAHKSRKTGVQPSGPAHIPVGFQDLGFAEFSSTKFPLIAKSWCEKHVRRCSSSLHQHVCRTCNKAFPCVSALNLHVSSHGTIKADTSDDGEGNKKILSQHDFMSALKLNPHKKLDETIENKDPAIKSNQYIIIIRKPATANGNGTTYQAAVPATIVKTEVPPRSTVKLNMVKSPVSIAPKPRMENENDFADVQQILKVTSSSSNPMYPTQSAATTVMSNSTNRPMPPLRRMPQQPIMPRPIVCNVPPPPPPPLKCGQLNNIHIKQEIHHQPELLSPLIMTPENMMAQSVTPEDLRLHSSDGDESDDIITFDTNIKKSLKKTKKYACKYCKEVFPLSRALKSHIRSHFGLTPYKCSMCNYSSADKSTLIRHMRTHNGERPFMCQICEFAFTTKANCERHVKKKHNKATKAEIDVCISYNHYLADSSESTETFRSPDTICKYCNKDFKFFRALRHHLRSHSSCREKPFHCKICDNGFSTKNNCIRHILKRHANLSQVEVEAAVMFHAPLKWTNIASELEKSASESDSGTIVKEEFGEAVDFSIKYGSTADFSEDDMVESNGVDPEPMDLSVTKKANTGDNDEINSGVEDARKFRFRPIYHRYFNAESDALDCPHCNLQFNKGCLFKEHLRTHSSERPFRCYHCSAAFTLKENLEKHMEKRHQEVNKQDHKTFLPTIIYPAQHKLLTKAAKLAPKATSRSQNRVQESPVKAVPVTTIFKKNSRKRSTTHKSPSNSMGSDSSGDLASVSRMLAAATNCNNFETFLKSKAVVECKEEDEDGDDEGAMVIDDKSMSEPTTHTKSRVSAKLRRNSFPSINQKLSCPYCPRTFPWISSLRRHILTHTGVKPFRCPQCGVYFSTKSNCERHMLRKHCNNNAADINFRRLTERPFKCHMCMSSSFSTRQRLRRHYMMKHPGASIPEYEGIEDIQPEEAPVIISGTDFVNFENNGLDDSLKETDFVALSQELSKTNSEVMAKAVPANEDSLQCNEVLDESQDNEDVNETPADVSKTTFIKVASQETKRKTGAAEINKCTEIINDAEDEDEDDDEDDLNSSNASSSSSPKKRGRRASERIACDICSKQFKYATTLTRHMRIHTLAHPFKCTDCNARFTTKFNCQRHIMKIHSKNKEDVLYIHETLSDEDSNEKAVSNTATPVVSADPVVEMEPNEPDVQSNTLSFVEVKFDNKGNSCKIPENYHQRKKKCEICQKRFWSKQELQRHLRTHSHEKPFACEQCDRSFSLKHSLMRHMRVHQDENDEKDSKTKANTSVEEPSEEDAAQTHKRLRRKRKPLEKNETTGKEATQGASHSSVEGLDPGVVVVNPEAPPASPKCCEKKMPWGANDTIEADSEVYMTSAEDDRSMLMKESSEPDMFTPGDEVIASCMDNSDIIQNLLGIHDSSVIDQMLDSADSAASAAKLLGME</sequence>
<feature type="domain" description="C2H2-type" evidence="3">
    <location>
        <begin position="1527"/>
        <end position="1555"/>
    </location>
</feature>
<dbReference type="SMART" id="SM00355">
    <property type="entry name" value="ZnF_C2H2"/>
    <property type="match status" value="20"/>
</dbReference>
<feature type="compositionally biased region" description="Acidic residues" evidence="2">
    <location>
        <begin position="1463"/>
        <end position="1477"/>
    </location>
</feature>
<dbReference type="Pfam" id="PF13894">
    <property type="entry name" value="zf-C2H2_4"/>
    <property type="match status" value="2"/>
</dbReference>
<evidence type="ECO:0000256" key="2">
    <source>
        <dbReference type="SAM" id="MobiDB-lite"/>
    </source>
</evidence>
<feature type="compositionally biased region" description="Polar residues" evidence="2">
    <location>
        <begin position="161"/>
        <end position="174"/>
    </location>
</feature>
<organism evidence="4 5">
    <name type="scientific">Saccoglossus kowalevskii</name>
    <name type="common">Acorn worm</name>
    <dbReference type="NCBI Taxonomy" id="10224"/>
    <lineage>
        <taxon>Eukaryota</taxon>
        <taxon>Metazoa</taxon>
        <taxon>Hemichordata</taxon>
        <taxon>Enteropneusta</taxon>
        <taxon>Harrimaniidae</taxon>
        <taxon>Saccoglossus</taxon>
    </lineage>
</organism>
<feature type="region of interest" description="Disordered" evidence="2">
    <location>
        <begin position="1676"/>
        <end position="1759"/>
    </location>
</feature>
<proteinExistence type="predicted"/>
<name>A0ABM0H0U3_SACKO</name>
<dbReference type="PANTHER" id="PTHR46451:SF1">
    <property type="entry name" value="RAS-RESPONSIVE ELEMENT-BINDING PROTEIN 1"/>
    <property type="match status" value="1"/>
</dbReference>
<dbReference type="InterPro" id="IPR013087">
    <property type="entry name" value="Znf_C2H2_type"/>
</dbReference>
<feature type="domain" description="C2H2-type" evidence="3">
    <location>
        <begin position="783"/>
        <end position="810"/>
    </location>
</feature>
<feature type="region of interest" description="Disordered" evidence="2">
    <location>
        <begin position="1"/>
        <end position="23"/>
    </location>
</feature>
<keyword evidence="1" id="KW-0479">Metal-binding</keyword>
<reference evidence="5" key="1">
    <citation type="submission" date="2025-08" db="UniProtKB">
        <authorList>
            <consortium name="RefSeq"/>
        </authorList>
    </citation>
    <scope>IDENTIFICATION</scope>
    <source>
        <tissue evidence="5">Testes</tissue>
    </source>
</reference>
<feature type="compositionally biased region" description="Basic residues" evidence="2">
    <location>
        <begin position="211"/>
        <end position="226"/>
    </location>
</feature>
<dbReference type="PANTHER" id="PTHR46451">
    <property type="entry name" value="RAS-RESPONSIVE ELEMENT-BINDING PROTEIN 1"/>
    <property type="match status" value="1"/>
</dbReference>
<dbReference type="PROSITE" id="PS50157">
    <property type="entry name" value="ZINC_FINGER_C2H2_2"/>
    <property type="match status" value="18"/>
</dbReference>
<dbReference type="InterPro" id="IPR036236">
    <property type="entry name" value="Znf_C2H2_sf"/>
</dbReference>
<feature type="compositionally biased region" description="Low complexity" evidence="2">
    <location>
        <begin position="1478"/>
        <end position="1487"/>
    </location>
</feature>
<feature type="domain" description="C2H2-type" evidence="3">
    <location>
        <begin position="1039"/>
        <end position="1066"/>
    </location>
</feature>
<feature type="region of interest" description="Disordered" evidence="2">
    <location>
        <begin position="1122"/>
        <end position="1171"/>
    </location>
</feature>
<feature type="region of interest" description="Disordered" evidence="2">
    <location>
        <begin position="161"/>
        <end position="198"/>
    </location>
</feature>
<feature type="region of interest" description="Disordered" evidence="2">
    <location>
        <begin position="128"/>
        <end position="148"/>
    </location>
</feature>
<dbReference type="GeneID" id="100329055"/>
<feature type="domain" description="C2H2-type" evidence="3">
    <location>
        <begin position="867"/>
        <end position="894"/>
    </location>
</feature>
<feature type="domain" description="C2H2-type" evidence="3">
    <location>
        <begin position="1655"/>
        <end position="1682"/>
    </location>
</feature>
<feature type="domain" description="C2H2-type" evidence="3">
    <location>
        <begin position="755"/>
        <end position="782"/>
    </location>
</feature>
<feature type="domain" description="C2H2-type" evidence="3">
    <location>
        <begin position="811"/>
        <end position="839"/>
    </location>
</feature>
<feature type="region of interest" description="Disordered" evidence="2">
    <location>
        <begin position="1459"/>
        <end position="1493"/>
    </location>
</feature>
<feature type="domain" description="C2H2-type" evidence="3">
    <location>
        <begin position="1247"/>
        <end position="1274"/>
    </location>
</feature>
<feature type="domain" description="C2H2-type" evidence="3">
    <location>
        <begin position="411"/>
        <end position="439"/>
    </location>
</feature>
<feature type="domain" description="C2H2-type" evidence="3">
    <location>
        <begin position="297"/>
        <end position="324"/>
    </location>
</feature>
<dbReference type="Pfam" id="PF13909">
    <property type="entry name" value="zf-H2C2_5"/>
    <property type="match status" value="1"/>
</dbReference>
<feature type="domain" description="C2H2-type" evidence="3">
    <location>
        <begin position="384"/>
        <end position="406"/>
    </location>
</feature>
<dbReference type="Gene3D" id="3.30.160.60">
    <property type="entry name" value="Classic Zinc Finger"/>
    <property type="match status" value="13"/>
</dbReference>
<gene>
    <name evidence="5" type="primary">Rreb1</name>
</gene>
<feature type="domain" description="C2H2-type" evidence="3">
    <location>
        <begin position="269"/>
        <end position="296"/>
    </location>
</feature>
<dbReference type="SUPFAM" id="SSF57667">
    <property type="entry name" value="beta-beta-alpha zinc fingers"/>
    <property type="match status" value="9"/>
</dbReference>
<protein>
    <submittedName>
        <fullName evidence="5">Ras-responsive element-binding protein 1</fullName>
    </submittedName>
</protein>